<evidence type="ECO:0000313" key="2">
    <source>
        <dbReference type="EMBL" id="KAF9579313.1"/>
    </source>
</evidence>
<comment type="caution">
    <text evidence="2">The sequence shown here is derived from an EMBL/GenBank/DDBJ whole genome shotgun (WGS) entry which is preliminary data.</text>
</comment>
<keyword evidence="3" id="KW-1185">Reference proteome</keyword>
<feature type="non-terminal residue" evidence="2">
    <location>
        <position position="1"/>
    </location>
</feature>
<protein>
    <submittedName>
        <fullName evidence="2">Uncharacterized protein</fullName>
    </submittedName>
</protein>
<name>A0A9P6FPS3_9FUNG</name>
<feature type="compositionally biased region" description="Polar residues" evidence="1">
    <location>
        <begin position="34"/>
        <end position="50"/>
    </location>
</feature>
<gene>
    <name evidence="2" type="ORF">BGW38_004480</name>
</gene>
<evidence type="ECO:0000256" key="1">
    <source>
        <dbReference type="SAM" id="MobiDB-lite"/>
    </source>
</evidence>
<feature type="compositionally biased region" description="Polar residues" evidence="1">
    <location>
        <begin position="13"/>
        <end position="23"/>
    </location>
</feature>
<sequence length="98" mass="10646">QQQQQQQRDRSSTPDSDASTISCPSPLGERLATPSPNSSQSSAAVVPNEQQASLELASVQDELQTVLEYVDHGMILKSFDTLSRLTDIVVTNCERLGN</sequence>
<evidence type="ECO:0000313" key="3">
    <source>
        <dbReference type="Proteomes" id="UP000780801"/>
    </source>
</evidence>
<dbReference type="EMBL" id="JAABOA010002869">
    <property type="protein sequence ID" value="KAF9579313.1"/>
    <property type="molecule type" value="Genomic_DNA"/>
</dbReference>
<dbReference type="Proteomes" id="UP000780801">
    <property type="component" value="Unassembled WGS sequence"/>
</dbReference>
<dbReference type="AlphaFoldDB" id="A0A9P6FPS3"/>
<dbReference type="OrthoDB" id="5552418at2759"/>
<accession>A0A9P6FPS3</accession>
<feature type="region of interest" description="Disordered" evidence="1">
    <location>
        <begin position="1"/>
        <end position="50"/>
    </location>
</feature>
<proteinExistence type="predicted"/>
<organism evidence="2 3">
    <name type="scientific">Lunasporangiospora selenospora</name>
    <dbReference type="NCBI Taxonomy" id="979761"/>
    <lineage>
        <taxon>Eukaryota</taxon>
        <taxon>Fungi</taxon>
        <taxon>Fungi incertae sedis</taxon>
        <taxon>Mucoromycota</taxon>
        <taxon>Mortierellomycotina</taxon>
        <taxon>Mortierellomycetes</taxon>
        <taxon>Mortierellales</taxon>
        <taxon>Mortierellaceae</taxon>
        <taxon>Lunasporangiospora</taxon>
    </lineage>
</organism>
<reference evidence="2" key="1">
    <citation type="journal article" date="2020" name="Fungal Divers.">
        <title>Resolving the Mortierellaceae phylogeny through synthesis of multi-gene phylogenetics and phylogenomics.</title>
        <authorList>
            <person name="Vandepol N."/>
            <person name="Liber J."/>
            <person name="Desiro A."/>
            <person name="Na H."/>
            <person name="Kennedy M."/>
            <person name="Barry K."/>
            <person name="Grigoriev I.V."/>
            <person name="Miller A.N."/>
            <person name="O'Donnell K."/>
            <person name="Stajich J.E."/>
            <person name="Bonito G."/>
        </authorList>
    </citation>
    <scope>NUCLEOTIDE SEQUENCE</scope>
    <source>
        <strain evidence="2">KOD1015</strain>
    </source>
</reference>